<reference evidence="2" key="1">
    <citation type="journal article" date="2024" name="Front. Bioeng. Biotechnol.">
        <title>Genome-scale model development and genomic sequencing of the oleaginous clade Lipomyces.</title>
        <authorList>
            <person name="Czajka J.J."/>
            <person name="Han Y."/>
            <person name="Kim J."/>
            <person name="Mondo S.J."/>
            <person name="Hofstad B.A."/>
            <person name="Robles A."/>
            <person name="Haridas S."/>
            <person name="Riley R."/>
            <person name="LaButti K."/>
            <person name="Pangilinan J."/>
            <person name="Andreopoulos W."/>
            <person name="Lipzen A."/>
            <person name="Yan J."/>
            <person name="Wang M."/>
            <person name="Ng V."/>
            <person name="Grigoriev I.V."/>
            <person name="Spatafora J.W."/>
            <person name="Magnuson J.K."/>
            <person name="Baker S.E."/>
            <person name="Pomraning K.R."/>
        </authorList>
    </citation>
    <scope>NUCLEOTIDE SEQUENCE [LARGE SCALE GENOMIC DNA]</scope>
    <source>
        <strain evidence="2">CBS 7786</strain>
    </source>
</reference>
<sequence length="513" mass="55949">MNGNMGAKLQDLPRLDRALEADSAHSWTSPHLLKLNFCALSLALFASANGFDVSLMNGLQSLPQWQSFMSIPTGAWLGFVNIVYWLGMLFTYLFSASLSNRFGRKIGLYIGVVVILVAAALQAAAPNQAIWIVARTLAGCAAGFWSSTAPILITEIAYPSHRPIITALYQCGFYLGSLLSAIVTLRALTYTSSWAWRVPSLLQALLPLISVPGLLLCPESPRWLVSRDRLEQARSSLAKWHADGDISAPLVNSQMNEIYAALVSEKEASSASYLDMVKTKGNRRRLLITLSLALFSQWCGNGVVSYYLAKILGTVGITSAKSQLIITVSLQVSNLLCAVIAACFVGRIGKRLLFRASAVMMLVSYVLITGLSGSFAENGHAAIGIAVIPFLFIFFAGYAIALTPLLIAYPCEIWQFNLRSRGLTLTWIAAVVFASFNGLVNPIALDAIQWKYYFLFLGVLITYGITAHFLYPETRGYSLERIGVLFDEEIVIVDGQTSSIGINPMADESAEKH</sequence>
<evidence type="ECO:0000313" key="2">
    <source>
        <dbReference type="Proteomes" id="UP001433508"/>
    </source>
</evidence>
<accession>A0ACC3T709</accession>
<organism evidence="1 2">
    <name type="scientific">Lipomyces kononenkoae</name>
    <name type="common">Yeast</name>
    <dbReference type="NCBI Taxonomy" id="34357"/>
    <lineage>
        <taxon>Eukaryota</taxon>
        <taxon>Fungi</taxon>
        <taxon>Dikarya</taxon>
        <taxon>Ascomycota</taxon>
        <taxon>Saccharomycotina</taxon>
        <taxon>Lipomycetes</taxon>
        <taxon>Lipomycetales</taxon>
        <taxon>Lipomycetaceae</taxon>
        <taxon>Lipomyces</taxon>
    </lineage>
</organism>
<comment type="caution">
    <text evidence="1">The sequence shown here is derived from an EMBL/GenBank/DDBJ whole genome shotgun (WGS) entry which is preliminary data.</text>
</comment>
<gene>
    <name evidence="1" type="ORF">V1525DRAFT_397974</name>
</gene>
<dbReference type="Proteomes" id="UP001433508">
    <property type="component" value="Unassembled WGS sequence"/>
</dbReference>
<protein>
    <submittedName>
        <fullName evidence="1">General substrate transporter</fullName>
    </submittedName>
</protein>
<evidence type="ECO:0000313" key="1">
    <source>
        <dbReference type="EMBL" id="KAK9239406.1"/>
    </source>
</evidence>
<keyword evidence="2" id="KW-1185">Reference proteome</keyword>
<dbReference type="EMBL" id="MU971346">
    <property type="protein sequence ID" value="KAK9239406.1"/>
    <property type="molecule type" value="Genomic_DNA"/>
</dbReference>
<name>A0ACC3T709_LIPKO</name>
<proteinExistence type="predicted"/>